<protein>
    <recommendedName>
        <fullName evidence="3">DUF4878 domain-containing protein</fullName>
    </recommendedName>
</protein>
<reference evidence="2" key="1">
    <citation type="submission" date="2017-09" db="EMBL/GenBank/DDBJ databases">
        <authorList>
            <person name="Varghese N."/>
            <person name="Submissions S."/>
        </authorList>
    </citation>
    <scope>NUCLEOTIDE SEQUENCE [LARGE SCALE GENOMIC DNA]</scope>
    <source>
        <strain evidence="2">CGMCC 1.12461</strain>
    </source>
</reference>
<dbReference type="RefSeq" id="WP_097109955.1">
    <property type="nucleotide sequence ID" value="NZ_OBEB01000001.1"/>
</dbReference>
<dbReference type="PROSITE" id="PS51257">
    <property type="entry name" value="PROKAR_LIPOPROTEIN"/>
    <property type="match status" value="1"/>
</dbReference>
<organism evidence="1 2">
    <name type="scientific">Arsukibacterium tuosuense</name>
    <dbReference type="NCBI Taxonomy" id="1323745"/>
    <lineage>
        <taxon>Bacteria</taxon>
        <taxon>Pseudomonadati</taxon>
        <taxon>Pseudomonadota</taxon>
        <taxon>Gammaproteobacteria</taxon>
        <taxon>Chromatiales</taxon>
        <taxon>Chromatiaceae</taxon>
        <taxon>Arsukibacterium</taxon>
    </lineage>
</organism>
<proteinExistence type="predicted"/>
<evidence type="ECO:0000313" key="1">
    <source>
        <dbReference type="EMBL" id="SNY44301.1"/>
    </source>
</evidence>
<keyword evidence="2" id="KW-1185">Reference proteome</keyword>
<dbReference type="AlphaFoldDB" id="A0A285IBG4"/>
<sequence length="148" mass="16632">MKLLGSLIFSMLLLGACSEKPKSNAHWGTPEHIATEFFHALYNEKDLDKAKSLSTEEFAALLDAYVTPRQVARTLMNMSYDHVTIEVNRSGQNLRQQYDDDADVTLVFSGEHDGKQVDNLRTVSMVKKSGKWLVTEVKVDPFSSTATY</sequence>
<evidence type="ECO:0008006" key="3">
    <source>
        <dbReference type="Google" id="ProtNLM"/>
    </source>
</evidence>
<dbReference type="OrthoDB" id="5767078at2"/>
<name>A0A285IBG4_9GAMM</name>
<dbReference type="Proteomes" id="UP000219353">
    <property type="component" value="Unassembled WGS sequence"/>
</dbReference>
<evidence type="ECO:0000313" key="2">
    <source>
        <dbReference type="Proteomes" id="UP000219353"/>
    </source>
</evidence>
<accession>A0A285IBG4</accession>
<dbReference type="EMBL" id="OBEB01000001">
    <property type="protein sequence ID" value="SNY44301.1"/>
    <property type="molecule type" value="Genomic_DNA"/>
</dbReference>
<gene>
    <name evidence="1" type="ORF">SAMN06297280_0718</name>
</gene>